<keyword evidence="9" id="KW-0223">Dioxygenase</keyword>
<evidence type="ECO:0000256" key="2">
    <source>
        <dbReference type="ARBA" id="ARBA00022714"/>
    </source>
</evidence>
<gene>
    <name evidence="9" type="ORF">N7U68_02305</name>
</gene>
<evidence type="ECO:0000256" key="5">
    <source>
        <dbReference type="ARBA" id="ARBA00023004"/>
    </source>
</evidence>
<evidence type="ECO:0000256" key="1">
    <source>
        <dbReference type="ARBA" id="ARBA00001962"/>
    </source>
</evidence>
<dbReference type="PRINTS" id="PR00090">
    <property type="entry name" value="RNGDIOXGNASE"/>
</dbReference>
<dbReference type="Pfam" id="PF00355">
    <property type="entry name" value="Rieske"/>
    <property type="match status" value="1"/>
</dbReference>
<feature type="domain" description="Rieske" evidence="8">
    <location>
        <begin position="45"/>
        <end position="151"/>
    </location>
</feature>
<keyword evidence="5" id="KW-0408">Iron</keyword>
<keyword evidence="7" id="KW-0520">NAD</keyword>
<dbReference type="PANTHER" id="PTHR43756:SF5">
    <property type="entry name" value="CHOLINE MONOOXYGENASE, CHLOROPLASTIC"/>
    <property type="match status" value="1"/>
</dbReference>
<evidence type="ECO:0000313" key="10">
    <source>
        <dbReference type="Proteomes" id="UP001064087"/>
    </source>
</evidence>
<evidence type="ECO:0000259" key="8">
    <source>
        <dbReference type="PROSITE" id="PS51296"/>
    </source>
</evidence>
<sequence length="401" mass="45423">MTTAPPADLRDLIGSCQSGFALPRPFYTRPDIYEHDIAAYWNHSWIWVGHVCQIPEPGDYFLFDYAQESLIITRNRAGDVCAYLNICRHRGSRVCTEAHGNTRLFVCPYHAWSYDLNGQLRGGREMGPDFDPSQYGLFKAHLRVFEGMIFVCPAEVAPEIDTGLERLRPLAAPFGLDNLRIAHSASYPVPANWKLAVENYMECYHCAPSHKDYSRSHSLKDPASMTPDLLDPMRDKGRAAGLPDQVVSLPNTGDHGMNFYYRRYPLYPGYQTGSQTGTPLAPLLGTLTGYDGGTTDLQIGILNNFLIYSDHVVGYRFVPRALQQTDIQIVWYVRGDAQEGRDYDRAALTWLWHVTSLDDERIIRINQEGVNAHRFVPGPLSQMEWGVQAFYDHYLTGIGHR</sequence>
<comment type="cofactor">
    <cofactor evidence="1">
        <name>Fe cation</name>
        <dbReference type="ChEBI" id="CHEBI:24875"/>
    </cofactor>
</comment>
<evidence type="ECO:0000256" key="6">
    <source>
        <dbReference type="ARBA" id="ARBA00023014"/>
    </source>
</evidence>
<evidence type="ECO:0000256" key="7">
    <source>
        <dbReference type="ARBA" id="ARBA00023027"/>
    </source>
</evidence>
<protein>
    <submittedName>
        <fullName evidence="9">Aromatic ring-hydroxylating dioxygenase subunit alpha</fullName>
    </submittedName>
</protein>
<accession>A0ABY6DBL0</accession>
<proteinExistence type="predicted"/>
<dbReference type="InterPro" id="IPR036922">
    <property type="entry name" value="Rieske_2Fe-2S_sf"/>
</dbReference>
<dbReference type="PANTHER" id="PTHR43756">
    <property type="entry name" value="CHOLINE MONOOXYGENASE, CHLOROPLASTIC"/>
    <property type="match status" value="1"/>
</dbReference>
<dbReference type="PROSITE" id="PS00570">
    <property type="entry name" value="RING_HYDROXYL_ALPHA"/>
    <property type="match status" value="1"/>
</dbReference>
<keyword evidence="3" id="KW-0479">Metal-binding</keyword>
<dbReference type="RefSeq" id="WP_263048108.1">
    <property type="nucleotide sequence ID" value="NZ_CP106738.1"/>
</dbReference>
<dbReference type="PROSITE" id="PS51296">
    <property type="entry name" value="RIESKE"/>
    <property type="match status" value="1"/>
</dbReference>
<dbReference type="InterPro" id="IPR015879">
    <property type="entry name" value="Ring_hydroxy_dOase_asu_C_dom"/>
</dbReference>
<dbReference type="InterPro" id="IPR001663">
    <property type="entry name" value="Rng_hydr_dOase-A"/>
</dbReference>
<reference evidence="9" key="1">
    <citation type="submission" date="2022-10" db="EMBL/GenBank/DDBJ databases">
        <title>Roseovarius pelagicus sp. nov., isolated from Arctic seawater.</title>
        <authorList>
            <person name="Hong Y.W."/>
            <person name="Hwang C.Y."/>
        </authorList>
    </citation>
    <scope>NUCLEOTIDE SEQUENCE</scope>
    <source>
        <strain evidence="9">HL-MP18</strain>
    </source>
</reference>
<evidence type="ECO:0000256" key="4">
    <source>
        <dbReference type="ARBA" id="ARBA00023002"/>
    </source>
</evidence>
<dbReference type="GO" id="GO:0051213">
    <property type="term" value="F:dioxygenase activity"/>
    <property type="evidence" value="ECO:0007669"/>
    <property type="project" value="UniProtKB-KW"/>
</dbReference>
<keyword evidence="10" id="KW-1185">Reference proteome</keyword>
<dbReference type="EMBL" id="CP106738">
    <property type="protein sequence ID" value="UXX83534.1"/>
    <property type="molecule type" value="Genomic_DNA"/>
</dbReference>
<dbReference type="InterPro" id="IPR017941">
    <property type="entry name" value="Rieske_2Fe-2S"/>
</dbReference>
<evidence type="ECO:0000313" key="9">
    <source>
        <dbReference type="EMBL" id="UXX83534.1"/>
    </source>
</evidence>
<keyword evidence="2" id="KW-0001">2Fe-2S</keyword>
<keyword evidence="6" id="KW-0411">Iron-sulfur</keyword>
<dbReference type="Pfam" id="PF00848">
    <property type="entry name" value="Ring_hydroxyl_A"/>
    <property type="match status" value="1"/>
</dbReference>
<name>A0ABY6DBL0_9RHOB</name>
<dbReference type="CDD" id="cd03469">
    <property type="entry name" value="Rieske_RO_Alpha_N"/>
    <property type="match status" value="1"/>
</dbReference>
<organism evidence="9 10">
    <name type="scientific">Roseovarius pelagicus</name>
    <dbReference type="NCBI Taxonomy" id="2980108"/>
    <lineage>
        <taxon>Bacteria</taxon>
        <taxon>Pseudomonadati</taxon>
        <taxon>Pseudomonadota</taxon>
        <taxon>Alphaproteobacteria</taxon>
        <taxon>Rhodobacterales</taxon>
        <taxon>Roseobacteraceae</taxon>
        <taxon>Roseovarius</taxon>
    </lineage>
</organism>
<dbReference type="SUPFAM" id="SSF55961">
    <property type="entry name" value="Bet v1-like"/>
    <property type="match status" value="1"/>
</dbReference>
<evidence type="ECO:0000256" key="3">
    <source>
        <dbReference type="ARBA" id="ARBA00022723"/>
    </source>
</evidence>
<dbReference type="CDD" id="cd08884">
    <property type="entry name" value="RHO_alpha_C_GbcA-like"/>
    <property type="match status" value="1"/>
</dbReference>
<keyword evidence="4" id="KW-0560">Oxidoreductase</keyword>
<dbReference type="SUPFAM" id="SSF50022">
    <property type="entry name" value="ISP domain"/>
    <property type="match status" value="1"/>
</dbReference>
<dbReference type="Proteomes" id="UP001064087">
    <property type="component" value="Chromosome"/>
</dbReference>
<dbReference type="Gene3D" id="2.102.10.10">
    <property type="entry name" value="Rieske [2Fe-2S] iron-sulphur domain"/>
    <property type="match status" value="1"/>
</dbReference>
<dbReference type="Gene3D" id="3.90.380.10">
    <property type="entry name" value="Naphthalene 1,2-dioxygenase Alpha Subunit, Chain A, domain 1"/>
    <property type="match status" value="1"/>
</dbReference>
<dbReference type="InterPro" id="IPR015881">
    <property type="entry name" value="ARHD_Rieske_2Fe_2S"/>
</dbReference>